<keyword evidence="2" id="KW-1185">Reference proteome</keyword>
<accession>A0ABR2VDG1</accession>
<name>A0ABR2VDG1_9PEZI</name>
<evidence type="ECO:0008006" key="3">
    <source>
        <dbReference type="Google" id="ProtNLM"/>
    </source>
</evidence>
<evidence type="ECO:0000313" key="1">
    <source>
        <dbReference type="EMBL" id="KAK9424884.1"/>
    </source>
</evidence>
<proteinExistence type="predicted"/>
<comment type="caution">
    <text evidence="1">The sequence shown here is derived from an EMBL/GenBank/DDBJ whole genome shotgun (WGS) entry which is preliminary data.</text>
</comment>
<reference evidence="1 2" key="1">
    <citation type="journal article" date="2024" name="J. Plant Pathol.">
        <title>Sequence and assembly of the genome of Seiridium unicorne, isolate CBS 538.82, causal agent of cypress canker disease.</title>
        <authorList>
            <person name="Scali E."/>
            <person name="Rocca G.D."/>
            <person name="Danti R."/>
            <person name="Garbelotto M."/>
            <person name="Barberini S."/>
            <person name="Baroncelli R."/>
            <person name="Emiliani G."/>
        </authorList>
    </citation>
    <scope>NUCLEOTIDE SEQUENCE [LARGE SCALE GENOMIC DNA]</scope>
    <source>
        <strain evidence="1 2">BM-138-508</strain>
    </source>
</reference>
<dbReference type="EMBL" id="JARVKF010000028">
    <property type="protein sequence ID" value="KAK9424884.1"/>
    <property type="molecule type" value="Genomic_DNA"/>
</dbReference>
<sequence length="284" mass="32047">MTSPKPTAPETPIIAKEPRGPVIEWFSINGLKFQDAAKLLELIDILREIRRQPGCRKVLRQDCGESSVPDFFVIEWRDARARTQFLESEGSQRFAQAIEGNRLRRTLLIRLPQGGGVGVFHGFADLTHNLPEVLTAHFPTSLSDTATQALDRIGGPENFGGPMSGHEIAHPLSSPYEGLLGKHHGWADGIVEYQGQPTRRMIYIFKWLDELAQQRYRQEAKIKKRTRDGRTLWGAMDVFLDDLEDLGMLGYETRNAKFLDVLGFYLPSDPGYAKGVNDSDTLRR</sequence>
<gene>
    <name evidence="1" type="ORF">SUNI508_13337</name>
</gene>
<protein>
    <recommendedName>
        <fullName evidence="3">ABM domain-containing protein</fullName>
    </recommendedName>
</protein>
<dbReference type="Proteomes" id="UP001408356">
    <property type="component" value="Unassembled WGS sequence"/>
</dbReference>
<evidence type="ECO:0000313" key="2">
    <source>
        <dbReference type="Proteomes" id="UP001408356"/>
    </source>
</evidence>
<organism evidence="1 2">
    <name type="scientific">Seiridium unicorne</name>
    <dbReference type="NCBI Taxonomy" id="138068"/>
    <lineage>
        <taxon>Eukaryota</taxon>
        <taxon>Fungi</taxon>
        <taxon>Dikarya</taxon>
        <taxon>Ascomycota</taxon>
        <taxon>Pezizomycotina</taxon>
        <taxon>Sordariomycetes</taxon>
        <taxon>Xylariomycetidae</taxon>
        <taxon>Amphisphaeriales</taxon>
        <taxon>Sporocadaceae</taxon>
        <taxon>Seiridium</taxon>
    </lineage>
</organism>